<evidence type="ECO:0000256" key="4">
    <source>
        <dbReference type="ARBA" id="ARBA00022723"/>
    </source>
</evidence>
<keyword evidence="6" id="KW-0862">Zinc</keyword>
<dbReference type="RefSeq" id="WP_308865913.1">
    <property type="nucleotide sequence ID" value="NZ_JAVFWO010000001.1"/>
</dbReference>
<dbReference type="Proteomes" id="UP001235133">
    <property type="component" value="Unassembled WGS sequence"/>
</dbReference>
<keyword evidence="7" id="KW-0170">Cobalt</keyword>
<dbReference type="Pfam" id="PF01546">
    <property type="entry name" value="Peptidase_M20"/>
    <property type="match status" value="1"/>
</dbReference>
<comment type="cofactor">
    <cofactor evidence="2">
        <name>Zn(2+)</name>
        <dbReference type="ChEBI" id="CHEBI:29105"/>
    </cofactor>
</comment>
<dbReference type="InterPro" id="IPR010182">
    <property type="entry name" value="ArgE/DapE"/>
</dbReference>
<dbReference type="Gene3D" id="3.30.70.360">
    <property type="match status" value="1"/>
</dbReference>
<reference evidence="9 10" key="1">
    <citation type="submission" date="2023-08" db="EMBL/GenBank/DDBJ databases">
        <title>Microbacterium psychrotolerans sp. nov., a psychrotolerant bacterium isolated from soil in Heilongjiang Province, China.</title>
        <authorList>
            <person name="An P."/>
            <person name="Zhao D."/>
            <person name="Xiang H."/>
        </authorList>
    </citation>
    <scope>NUCLEOTIDE SEQUENCE [LARGE SCALE GENOMIC DNA]</scope>
    <source>
        <strain evidence="9 10">QXD-8</strain>
    </source>
</reference>
<proteinExistence type="inferred from homology"/>
<dbReference type="InterPro" id="IPR050072">
    <property type="entry name" value="Peptidase_M20A"/>
</dbReference>
<dbReference type="Pfam" id="PF07687">
    <property type="entry name" value="M20_dimer"/>
    <property type="match status" value="1"/>
</dbReference>
<dbReference type="NCBIfam" id="TIGR01910">
    <property type="entry name" value="DapE-ArgE"/>
    <property type="match status" value="1"/>
</dbReference>
<gene>
    <name evidence="9" type="ORF">Q9R08_00850</name>
</gene>
<dbReference type="InterPro" id="IPR002933">
    <property type="entry name" value="Peptidase_M20"/>
</dbReference>
<keyword evidence="4" id="KW-0479">Metal-binding</keyword>
<name>A0ABU0YW08_9MICO</name>
<evidence type="ECO:0000256" key="5">
    <source>
        <dbReference type="ARBA" id="ARBA00022801"/>
    </source>
</evidence>
<evidence type="ECO:0000313" key="9">
    <source>
        <dbReference type="EMBL" id="MDQ7876514.1"/>
    </source>
</evidence>
<dbReference type="SUPFAM" id="SSF53187">
    <property type="entry name" value="Zn-dependent exopeptidases"/>
    <property type="match status" value="1"/>
</dbReference>
<protein>
    <submittedName>
        <fullName evidence="9">ArgE/DapE family deacylase</fullName>
    </submittedName>
</protein>
<keyword evidence="5" id="KW-0378">Hydrolase</keyword>
<keyword evidence="10" id="KW-1185">Reference proteome</keyword>
<dbReference type="InterPro" id="IPR011650">
    <property type="entry name" value="Peptidase_M20_dimer"/>
</dbReference>
<evidence type="ECO:0000256" key="7">
    <source>
        <dbReference type="ARBA" id="ARBA00023285"/>
    </source>
</evidence>
<dbReference type="EMBL" id="JAVFWO010000001">
    <property type="protein sequence ID" value="MDQ7876514.1"/>
    <property type="molecule type" value="Genomic_DNA"/>
</dbReference>
<comment type="cofactor">
    <cofactor evidence="1">
        <name>Co(2+)</name>
        <dbReference type="ChEBI" id="CHEBI:48828"/>
    </cofactor>
</comment>
<accession>A0ABU0YW08</accession>
<feature type="domain" description="Peptidase M20 dimerisation" evidence="8">
    <location>
        <begin position="198"/>
        <end position="307"/>
    </location>
</feature>
<evidence type="ECO:0000256" key="1">
    <source>
        <dbReference type="ARBA" id="ARBA00001941"/>
    </source>
</evidence>
<organism evidence="9 10">
    <name type="scientific">Microbacterium psychrotolerans</name>
    <dbReference type="NCBI Taxonomy" id="3068321"/>
    <lineage>
        <taxon>Bacteria</taxon>
        <taxon>Bacillati</taxon>
        <taxon>Actinomycetota</taxon>
        <taxon>Actinomycetes</taxon>
        <taxon>Micrococcales</taxon>
        <taxon>Microbacteriaceae</taxon>
        <taxon>Microbacterium</taxon>
    </lineage>
</organism>
<dbReference type="PANTHER" id="PTHR43808:SF25">
    <property type="entry name" value="PEPTIDASE M20 DIMERISATION DOMAIN-CONTAINING PROTEIN"/>
    <property type="match status" value="1"/>
</dbReference>
<dbReference type="InterPro" id="IPR036264">
    <property type="entry name" value="Bact_exopeptidase_dim_dom"/>
</dbReference>
<dbReference type="Gene3D" id="3.40.630.10">
    <property type="entry name" value="Zn peptidases"/>
    <property type="match status" value="1"/>
</dbReference>
<evidence type="ECO:0000313" key="10">
    <source>
        <dbReference type="Proteomes" id="UP001235133"/>
    </source>
</evidence>
<dbReference type="SUPFAM" id="SSF55031">
    <property type="entry name" value="Bacterial exopeptidase dimerisation domain"/>
    <property type="match status" value="1"/>
</dbReference>
<evidence type="ECO:0000256" key="3">
    <source>
        <dbReference type="ARBA" id="ARBA00006247"/>
    </source>
</evidence>
<evidence type="ECO:0000259" key="8">
    <source>
        <dbReference type="Pfam" id="PF07687"/>
    </source>
</evidence>
<comment type="similarity">
    <text evidence="3">Belongs to the peptidase M20A family.</text>
</comment>
<evidence type="ECO:0000256" key="2">
    <source>
        <dbReference type="ARBA" id="ARBA00001947"/>
    </source>
</evidence>
<sequence>MKETVDQVTAAVDALAPELLDLLAESVQAQSVTGYEEPAIELYRDALTRFGWPVEVQLLADSPLSRDEKRVGRRANLVVRFPGRDRGPIVLNGHIDVVPPGDPADWMLSPFSGRVIDGCLYGRGAVDMKGGIASALLALRALDVCGIRPARDLRLELVIGEETTGVGTRLAISHEPGQAAAAVVLEPSGCRIVPISTGLQFFTVTVVGRSAHTSAPWRGVDAFEKLLTVRARLIEVACERSAQYGHGLFADVPTGIPFAIGQVSAGEYPASIPAVATMSGRIGLMPGEDPQVARTLLVEALESLGDEDPWFVDYPPSITWGNDGLMGWETPQDSEIVQVLVRAHEKLGLAPEFAGFTAGSDAAFYGGQGVPTVIFGPGDVTLAHSPNEHVLLSEVVDAAKALAIALAGAA</sequence>
<evidence type="ECO:0000256" key="6">
    <source>
        <dbReference type="ARBA" id="ARBA00022833"/>
    </source>
</evidence>
<comment type="caution">
    <text evidence="9">The sequence shown here is derived from an EMBL/GenBank/DDBJ whole genome shotgun (WGS) entry which is preliminary data.</text>
</comment>
<dbReference type="PANTHER" id="PTHR43808">
    <property type="entry name" value="ACETYLORNITHINE DEACETYLASE"/>
    <property type="match status" value="1"/>
</dbReference>